<feature type="compositionally biased region" description="Basic and acidic residues" evidence="1">
    <location>
        <begin position="11"/>
        <end position="24"/>
    </location>
</feature>
<protein>
    <submittedName>
        <fullName evidence="2">Uncharacterized protein</fullName>
    </submittedName>
</protein>
<feature type="compositionally biased region" description="Polar residues" evidence="1">
    <location>
        <begin position="1"/>
        <end position="10"/>
    </location>
</feature>
<feature type="region of interest" description="Disordered" evidence="1">
    <location>
        <begin position="1"/>
        <end position="31"/>
    </location>
</feature>
<keyword evidence="3" id="KW-1185">Reference proteome</keyword>
<dbReference type="Proteomes" id="UP001175211">
    <property type="component" value="Unassembled WGS sequence"/>
</dbReference>
<sequence length="260" mass="29571">MTTSLISLNEHTPKSKEPERDIKIPRNTGRAAKGPRSYVTLFRMFPINSVTQRSRYICGLTKVLGTLHKASGYRDLSRSGIQLSLQSRRMLYILALVLFASQFWRLFTTPGTLNPSRHQDMKSRRFVGRLMLNREAWRLPSRGYFRNTSDAFTDDVKSQRSDGRPRTITRVDFSLRSRTLLNGTSFSVVISLDYGAWGLICLPLRVLVDAFETFPTASSGQPDRRSACNKRQLERTDYQLGRPDSMDLSQSIAGIKIMPA</sequence>
<comment type="caution">
    <text evidence="2">The sequence shown here is derived from an EMBL/GenBank/DDBJ whole genome shotgun (WGS) entry which is preliminary data.</text>
</comment>
<proteinExistence type="predicted"/>
<name>A0AA39KAP3_ARMTA</name>
<dbReference type="EMBL" id="JAUEPS010000021">
    <property type="protein sequence ID" value="KAK0457512.1"/>
    <property type="molecule type" value="Genomic_DNA"/>
</dbReference>
<organism evidence="2 3">
    <name type="scientific">Armillaria tabescens</name>
    <name type="common">Ringless honey mushroom</name>
    <name type="synonym">Agaricus tabescens</name>
    <dbReference type="NCBI Taxonomy" id="1929756"/>
    <lineage>
        <taxon>Eukaryota</taxon>
        <taxon>Fungi</taxon>
        <taxon>Dikarya</taxon>
        <taxon>Basidiomycota</taxon>
        <taxon>Agaricomycotina</taxon>
        <taxon>Agaricomycetes</taxon>
        <taxon>Agaricomycetidae</taxon>
        <taxon>Agaricales</taxon>
        <taxon>Marasmiineae</taxon>
        <taxon>Physalacriaceae</taxon>
        <taxon>Desarmillaria</taxon>
    </lineage>
</organism>
<evidence type="ECO:0000256" key="1">
    <source>
        <dbReference type="SAM" id="MobiDB-lite"/>
    </source>
</evidence>
<gene>
    <name evidence="2" type="ORF">EV420DRAFT_1748659</name>
</gene>
<dbReference type="RefSeq" id="XP_060329824.1">
    <property type="nucleotide sequence ID" value="XM_060480250.1"/>
</dbReference>
<dbReference type="GeneID" id="85363798"/>
<dbReference type="AlphaFoldDB" id="A0AA39KAP3"/>
<evidence type="ECO:0000313" key="3">
    <source>
        <dbReference type="Proteomes" id="UP001175211"/>
    </source>
</evidence>
<accession>A0AA39KAP3</accession>
<evidence type="ECO:0000313" key="2">
    <source>
        <dbReference type="EMBL" id="KAK0457512.1"/>
    </source>
</evidence>
<reference evidence="2" key="1">
    <citation type="submission" date="2023-06" db="EMBL/GenBank/DDBJ databases">
        <authorList>
            <consortium name="Lawrence Berkeley National Laboratory"/>
            <person name="Ahrendt S."/>
            <person name="Sahu N."/>
            <person name="Indic B."/>
            <person name="Wong-Bajracharya J."/>
            <person name="Merenyi Z."/>
            <person name="Ke H.-M."/>
            <person name="Monk M."/>
            <person name="Kocsube S."/>
            <person name="Drula E."/>
            <person name="Lipzen A."/>
            <person name="Balint B."/>
            <person name="Henrissat B."/>
            <person name="Andreopoulos B."/>
            <person name="Martin F.M."/>
            <person name="Harder C.B."/>
            <person name="Rigling D."/>
            <person name="Ford K.L."/>
            <person name="Foster G.D."/>
            <person name="Pangilinan J."/>
            <person name="Papanicolaou A."/>
            <person name="Barry K."/>
            <person name="LaButti K."/>
            <person name="Viragh M."/>
            <person name="Koriabine M."/>
            <person name="Yan M."/>
            <person name="Riley R."/>
            <person name="Champramary S."/>
            <person name="Plett K.L."/>
            <person name="Tsai I.J."/>
            <person name="Slot J."/>
            <person name="Sipos G."/>
            <person name="Plett J."/>
            <person name="Nagy L.G."/>
            <person name="Grigoriev I.V."/>
        </authorList>
    </citation>
    <scope>NUCLEOTIDE SEQUENCE</scope>
    <source>
        <strain evidence="2">CCBAS 213</strain>
    </source>
</reference>